<dbReference type="PROSITE" id="PS00436">
    <property type="entry name" value="PEROXIDASE_2"/>
    <property type="match status" value="1"/>
</dbReference>
<dbReference type="SUPFAM" id="SSF48113">
    <property type="entry name" value="Heme-dependent peroxidases"/>
    <property type="match status" value="2"/>
</dbReference>
<dbReference type="InterPro" id="IPR019793">
    <property type="entry name" value="Peroxidases_heam-ligand_BS"/>
</dbReference>
<comment type="PTM">
    <text evidence="12">Formation of the three residue Trp-Tyr-Met cross-link is important for the catalase, but not the peroxidase activity of the enzyme.</text>
</comment>
<feature type="domain" description="Plant heme peroxidase family profile" evidence="15">
    <location>
        <begin position="129"/>
        <end position="420"/>
    </location>
</feature>
<dbReference type="PROSITE" id="PS50873">
    <property type="entry name" value="PEROXIDASE_4"/>
    <property type="match status" value="1"/>
</dbReference>
<name>A0A059QAW7_9BACT</name>
<comment type="caution">
    <text evidence="12">Lacks conserved residue(s) required for the propagation of feature annotation.</text>
</comment>
<comment type="catalytic activity">
    <reaction evidence="8 12 13">
        <text>H2O2 + AH2 = A + 2 H2O</text>
        <dbReference type="Rhea" id="RHEA:30275"/>
        <dbReference type="ChEBI" id="CHEBI:13193"/>
        <dbReference type="ChEBI" id="CHEBI:15377"/>
        <dbReference type="ChEBI" id="CHEBI:16240"/>
        <dbReference type="ChEBI" id="CHEBI:17499"/>
        <dbReference type="EC" id="1.11.1.21"/>
    </reaction>
</comment>
<dbReference type="Gene3D" id="1.10.520.10">
    <property type="match status" value="2"/>
</dbReference>
<dbReference type="PRINTS" id="PR00458">
    <property type="entry name" value="PEROXIDASE"/>
</dbReference>
<comment type="function">
    <text evidence="12">Bifunctional enzyme with both catalase and broad-spectrum peroxidase activity.</text>
</comment>
<evidence type="ECO:0000256" key="6">
    <source>
        <dbReference type="ARBA" id="ARBA00023324"/>
    </source>
</evidence>
<dbReference type="GO" id="GO:0070301">
    <property type="term" value="P:cellular response to hydrogen peroxide"/>
    <property type="evidence" value="ECO:0007669"/>
    <property type="project" value="TreeGrafter"/>
</dbReference>
<feature type="region of interest" description="Disordered" evidence="14">
    <location>
        <begin position="1"/>
        <end position="26"/>
    </location>
</feature>
<evidence type="ECO:0000256" key="14">
    <source>
        <dbReference type="SAM" id="MobiDB-lite"/>
    </source>
</evidence>
<dbReference type="CDD" id="cd08200">
    <property type="entry name" value="catalase_peroxidase_2"/>
    <property type="match status" value="1"/>
</dbReference>
<evidence type="ECO:0000256" key="2">
    <source>
        <dbReference type="ARBA" id="ARBA00022617"/>
    </source>
</evidence>
<evidence type="ECO:0000256" key="3">
    <source>
        <dbReference type="ARBA" id="ARBA00022723"/>
    </source>
</evidence>
<dbReference type="PANTHER" id="PTHR30555">
    <property type="entry name" value="HYDROPEROXIDASE I, BIFUNCTIONAL CATALASE-PEROXIDASE"/>
    <property type="match status" value="1"/>
</dbReference>
<dbReference type="PRINTS" id="PR00460">
    <property type="entry name" value="BPEROXIDASE"/>
</dbReference>
<dbReference type="Gene3D" id="1.10.420.10">
    <property type="entry name" value="Peroxidase, domain 2"/>
    <property type="match status" value="2"/>
</dbReference>
<evidence type="ECO:0000313" key="16">
    <source>
        <dbReference type="EMBL" id="AGW45483.1"/>
    </source>
</evidence>
<dbReference type="GO" id="GO:0004096">
    <property type="term" value="F:catalase activity"/>
    <property type="evidence" value="ECO:0007669"/>
    <property type="project" value="UniProtKB-UniRule"/>
</dbReference>
<dbReference type="PANTHER" id="PTHR30555:SF0">
    <property type="entry name" value="CATALASE-PEROXIDASE"/>
    <property type="match status" value="1"/>
</dbReference>
<evidence type="ECO:0000256" key="13">
    <source>
        <dbReference type="RuleBase" id="RU003451"/>
    </source>
</evidence>
<dbReference type="FunFam" id="1.10.520.10:FF:000002">
    <property type="entry name" value="Catalase-peroxidase"/>
    <property type="match status" value="1"/>
</dbReference>
<feature type="site" description="Transition state stabilizer" evidence="12">
    <location>
        <position position="92"/>
    </location>
</feature>
<evidence type="ECO:0000256" key="7">
    <source>
        <dbReference type="ARBA" id="ARBA00049145"/>
    </source>
</evidence>
<accession>A0A059QAW7</accession>
<reference evidence="16" key="1">
    <citation type="submission" date="2013-06" db="EMBL/GenBank/DDBJ databases">
        <title>Functional metagenomics reveals novel beta-galactosidases not predictable from gene sequences.</title>
        <authorList>
            <person name="Cheng J."/>
            <person name="Engel K."/>
            <person name="Romantsov T."/>
            <person name="Neufeld J.D."/>
            <person name="Rose D.R."/>
            <person name="Charles T.C."/>
        </authorList>
    </citation>
    <scope>NUCLEOTIDE SEQUENCE</scope>
</reference>
<sequence>MTTESKCPFSGGKQPAPQNGPTNQDWWPNQLSLKPLHQHSPLSDPMDKDFNYADAFNSLDLAAVKQDLHALMTDSQEWWPADFGHYGGLFIRMAWHSAGTYRIGDGRGGAGEGQQRFAPLNSWPDNVSLDKARRLLWPIKQKYGRNISWADLIILTGNVALESMGFKTFGYAGGRADTWEPDDVYWGSEKIWLELSGGPNSRYSGDRDLENPLAAVQMGLIYVNPEGPDGNPDPVAAARDIRETFARMAMNDEETVALIAGGHTFGKTHGAGPASHVGADPEAAGLEAQGLGWHSTFGTGVGKDAITSGLEVTWTTTPTQWNHDFFRHLFEYEWELSQSPAGAHQWVAKDIGETIPDAFDPNKKRRPTMLTTDLSLRFDPAYEKISRRFYEHPEELADAFARAWFKLTHRDMGPRARYLGPEVPQEALIWQDPIPAVDHPLIDEQDIAALKNAVLASGLSVSALVSTAWASASSFRGSDKRGGANGARIRLAPQKDWAVNQPAQLAATLAKLESIQRAFNDAQTGGKRVSLADLIVLAGAAGVEQAAKNAGFTLTVPFAPGRMDASQEQTDVDSFEAMEPLADGFRNFLKGKYRVPAETLLVDKAQLLTLTAPEMTVLVGGLRVLGANVGGTQHGVFTHRPQALTNDFFVNLLDMGTTWHPVGEDGLFEGRDRRSGAVKWTGTRVDLVFGSHAQLRALAEVYGSADGQEKFAHDFVAAWNKVMNLDRFDLA</sequence>
<keyword evidence="3 12" id="KW-0479">Metal-binding</keyword>
<dbReference type="CDD" id="cd00649">
    <property type="entry name" value="catalase_peroxidase_1"/>
    <property type="match status" value="1"/>
</dbReference>
<dbReference type="InterPro" id="IPR019794">
    <property type="entry name" value="Peroxidases_AS"/>
</dbReference>
<evidence type="ECO:0000256" key="8">
    <source>
        <dbReference type="ARBA" id="ARBA00051651"/>
    </source>
</evidence>
<gene>
    <name evidence="12" type="primary">katG</name>
</gene>
<dbReference type="AlphaFoldDB" id="A0A059QAW7"/>
<evidence type="ECO:0000256" key="11">
    <source>
        <dbReference type="ARBA" id="ARBA00074141"/>
    </source>
</evidence>
<dbReference type="NCBIfam" id="TIGR00198">
    <property type="entry name" value="cat_per_HPI"/>
    <property type="match status" value="1"/>
</dbReference>
<dbReference type="InterPro" id="IPR010255">
    <property type="entry name" value="Haem_peroxidase_sf"/>
</dbReference>
<protein>
    <recommendedName>
        <fullName evidence="11 12">Catalase-peroxidase</fullName>
        <shortName evidence="12">CP</shortName>
        <ecNumber evidence="10 12">1.11.1.21</ecNumber>
    </recommendedName>
    <alternativeName>
        <fullName evidence="12">Peroxidase/catalase</fullName>
    </alternativeName>
</protein>
<dbReference type="GO" id="GO:0042744">
    <property type="term" value="P:hydrogen peroxide catabolic process"/>
    <property type="evidence" value="ECO:0007669"/>
    <property type="project" value="UniProtKB-KW"/>
</dbReference>
<dbReference type="PROSITE" id="PS00435">
    <property type="entry name" value="PEROXIDASE_1"/>
    <property type="match status" value="1"/>
</dbReference>
<dbReference type="FunFam" id="1.10.420.10:FF:000004">
    <property type="entry name" value="Catalase-peroxidase"/>
    <property type="match status" value="1"/>
</dbReference>
<keyword evidence="6 12" id="KW-0376">Hydrogen peroxide</keyword>
<comment type="catalytic activity">
    <reaction evidence="7 12 13">
        <text>2 H2O2 = O2 + 2 H2O</text>
        <dbReference type="Rhea" id="RHEA:20309"/>
        <dbReference type="ChEBI" id="CHEBI:15377"/>
        <dbReference type="ChEBI" id="CHEBI:15379"/>
        <dbReference type="ChEBI" id="CHEBI:16240"/>
        <dbReference type="EC" id="1.11.1.21"/>
    </reaction>
</comment>
<comment type="similarity">
    <text evidence="9 12 13">Belongs to the peroxidase family. Peroxidase/catalase subfamily.</text>
</comment>
<organism evidence="16">
    <name type="scientific">uncultured bacterium Lac35B</name>
    <dbReference type="NCBI Taxonomy" id="1403000"/>
    <lineage>
        <taxon>Bacteria</taxon>
        <taxon>environmental samples</taxon>
    </lineage>
</organism>
<feature type="compositionally biased region" description="Polar residues" evidence="14">
    <location>
        <begin position="16"/>
        <end position="26"/>
    </location>
</feature>
<feature type="active site" description="Proton acceptor" evidence="12">
    <location>
        <position position="96"/>
    </location>
</feature>
<dbReference type="NCBIfam" id="NF011635">
    <property type="entry name" value="PRK15061.1"/>
    <property type="match status" value="1"/>
</dbReference>
<evidence type="ECO:0000256" key="1">
    <source>
        <dbReference type="ARBA" id="ARBA00022559"/>
    </source>
</evidence>
<evidence type="ECO:0000259" key="15">
    <source>
        <dbReference type="PROSITE" id="PS50873"/>
    </source>
</evidence>
<keyword evidence="4 12" id="KW-0560">Oxidoreductase</keyword>
<dbReference type="EMBL" id="KF255992">
    <property type="protein sequence ID" value="AGW45483.1"/>
    <property type="molecule type" value="Genomic_DNA"/>
</dbReference>
<feature type="cross-link" description="Tryptophyl-tyrosyl-methioninium (Tyr-Met) (with Trp-95)" evidence="12">
    <location>
        <begin position="222"/>
        <end position="248"/>
    </location>
</feature>
<dbReference type="GO" id="GO:0046872">
    <property type="term" value="F:metal ion binding"/>
    <property type="evidence" value="ECO:0007669"/>
    <property type="project" value="UniProtKB-KW"/>
</dbReference>
<comment type="subunit">
    <text evidence="12">Homodimer or homotetramer.</text>
</comment>
<dbReference type="InterPro" id="IPR002016">
    <property type="entry name" value="Haem_peroxidase"/>
</dbReference>
<dbReference type="InterPro" id="IPR000763">
    <property type="entry name" value="Catalase_peroxidase"/>
</dbReference>
<dbReference type="HAMAP" id="MF_01961">
    <property type="entry name" value="Catal_peroxid"/>
    <property type="match status" value="1"/>
</dbReference>
<dbReference type="Pfam" id="PF00141">
    <property type="entry name" value="peroxidase"/>
    <property type="match status" value="2"/>
</dbReference>
<evidence type="ECO:0000256" key="4">
    <source>
        <dbReference type="ARBA" id="ARBA00023002"/>
    </source>
</evidence>
<evidence type="ECO:0000256" key="12">
    <source>
        <dbReference type="HAMAP-Rule" id="MF_01961"/>
    </source>
</evidence>
<evidence type="ECO:0000256" key="9">
    <source>
        <dbReference type="ARBA" id="ARBA00060838"/>
    </source>
</evidence>
<keyword evidence="5 12" id="KW-0408">Iron</keyword>
<dbReference type="FunFam" id="1.10.420.10:FF:000002">
    <property type="entry name" value="Catalase-peroxidase"/>
    <property type="match status" value="1"/>
</dbReference>
<feature type="binding site" description="axial binding residue" evidence="12">
    <location>
        <position position="263"/>
    </location>
    <ligand>
        <name>heme b</name>
        <dbReference type="ChEBI" id="CHEBI:60344"/>
    </ligand>
    <ligandPart>
        <name>Fe</name>
        <dbReference type="ChEBI" id="CHEBI:18248"/>
    </ligandPart>
</feature>
<evidence type="ECO:0000256" key="10">
    <source>
        <dbReference type="ARBA" id="ARBA00067012"/>
    </source>
</evidence>
<keyword evidence="1 12" id="KW-0575">Peroxidase</keyword>
<dbReference type="EC" id="1.11.1.21" evidence="10 12"/>
<dbReference type="GO" id="GO:0005829">
    <property type="term" value="C:cytosol"/>
    <property type="evidence" value="ECO:0007669"/>
    <property type="project" value="TreeGrafter"/>
</dbReference>
<evidence type="ECO:0000256" key="5">
    <source>
        <dbReference type="ARBA" id="ARBA00023004"/>
    </source>
</evidence>
<keyword evidence="2 12" id="KW-0349">Heme</keyword>
<comment type="cofactor">
    <cofactor evidence="12">
        <name>heme b</name>
        <dbReference type="ChEBI" id="CHEBI:60344"/>
    </cofactor>
    <text evidence="12">Binds 1 heme b (iron(II)-protoporphyrin IX) group per dimer.</text>
</comment>
<dbReference type="GO" id="GO:0020037">
    <property type="term" value="F:heme binding"/>
    <property type="evidence" value="ECO:0007669"/>
    <property type="project" value="InterPro"/>
</dbReference>
<proteinExistence type="inferred from homology"/>
<dbReference type="FunFam" id="1.10.520.10:FF:000004">
    <property type="entry name" value="Catalase-peroxidase"/>
    <property type="match status" value="1"/>
</dbReference>